<dbReference type="Pfam" id="PF02518">
    <property type="entry name" value="HATPase_c"/>
    <property type="match status" value="1"/>
</dbReference>
<dbReference type="InterPro" id="IPR003594">
    <property type="entry name" value="HATPase_dom"/>
</dbReference>
<keyword evidence="8" id="KW-0547">Nucleotide-binding</keyword>
<evidence type="ECO:0000256" key="14">
    <source>
        <dbReference type="SAM" id="Phobius"/>
    </source>
</evidence>
<accession>A0A1H0VR77</accession>
<comment type="subcellular location">
    <subcellularLocation>
        <location evidence="2">Cell membrane</location>
        <topology evidence="2">Multi-pass membrane protein</topology>
    </subcellularLocation>
</comment>
<keyword evidence="11 14" id="KW-1133">Transmembrane helix</keyword>
<keyword evidence="5" id="KW-0597">Phosphoprotein</keyword>
<dbReference type="SUPFAM" id="SSF55874">
    <property type="entry name" value="ATPase domain of HSP90 chaperone/DNA topoisomerase II/histidine kinase"/>
    <property type="match status" value="1"/>
</dbReference>
<dbReference type="OrthoDB" id="9776552at2"/>
<dbReference type="InterPro" id="IPR050640">
    <property type="entry name" value="Bact_2-comp_sensor_kinase"/>
</dbReference>
<keyword evidence="6" id="KW-0808">Transferase</keyword>
<dbReference type="Proteomes" id="UP000199159">
    <property type="component" value="Unassembled WGS sequence"/>
</dbReference>
<keyword evidence="9 17" id="KW-0418">Kinase</keyword>
<evidence type="ECO:0000256" key="4">
    <source>
        <dbReference type="ARBA" id="ARBA00022475"/>
    </source>
</evidence>
<proteinExistence type="predicted"/>
<name>A0A1H0VR77_9BACI</name>
<dbReference type="EMBL" id="FNJU01000007">
    <property type="protein sequence ID" value="SDP80960.1"/>
    <property type="molecule type" value="Genomic_DNA"/>
</dbReference>
<evidence type="ECO:0000256" key="13">
    <source>
        <dbReference type="ARBA" id="ARBA00023136"/>
    </source>
</evidence>
<dbReference type="RefSeq" id="WP_090855906.1">
    <property type="nucleotide sequence ID" value="NZ_FNJU01000007.1"/>
</dbReference>
<dbReference type="InterPro" id="IPR005467">
    <property type="entry name" value="His_kinase_dom"/>
</dbReference>
<evidence type="ECO:0000256" key="5">
    <source>
        <dbReference type="ARBA" id="ARBA00022553"/>
    </source>
</evidence>
<evidence type="ECO:0000313" key="17">
    <source>
        <dbReference type="EMBL" id="SDP80960.1"/>
    </source>
</evidence>
<evidence type="ECO:0000256" key="10">
    <source>
        <dbReference type="ARBA" id="ARBA00022840"/>
    </source>
</evidence>
<evidence type="ECO:0000256" key="1">
    <source>
        <dbReference type="ARBA" id="ARBA00000085"/>
    </source>
</evidence>
<dbReference type="AlphaFoldDB" id="A0A1H0VR77"/>
<reference evidence="18" key="1">
    <citation type="submission" date="2016-10" db="EMBL/GenBank/DDBJ databases">
        <authorList>
            <person name="Varghese N."/>
            <person name="Submissions S."/>
        </authorList>
    </citation>
    <scope>NUCLEOTIDE SEQUENCE [LARGE SCALE GENOMIC DNA]</scope>
    <source>
        <strain evidence="18">IBRC-M10078</strain>
    </source>
</reference>
<comment type="catalytic activity">
    <reaction evidence="1">
        <text>ATP + protein L-histidine = ADP + protein N-phospho-L-histidine.</text>
        <dbReference type="EC" id="2.7.13.3"/>
    </reaction>
</comment>
<keyword evidence="10" id="KW-0067">ATP-binding</keyword>
<evidence type="ECO:0000259" key="16">
    <source>
        <dbReference type="PROSITE" id="PS50885"/>
    </source>
</evidence>
<evidence type="ECO:0000259" key="15">
    <source>
        <dbReference type="PROSITE" id="PS50109"/>
    </source>
</evidence>
<organism evidence="17 18">
    <name type="scientific">Litchfieldia salsa</name>
    <dbReference type="NCBI Taxonomy" id="930152"/>
    <lineage>
        <taxon>Bacteria</taxon>
        <taxon>Bacillati</taxon>
        <taxon>Bacillota</taxon>
        <taxon>Bacilli</taxon>
        <taxon>Bacillales</taxon>
        <taxon>Bacillaceae</taxon>
        <taxon>Litchfieldia</taxon>
    </lineage>
</organism>
<dbReference type="PROSITE" id="PS50109">
    <property type="entry name" value="HIS_KIN"/>
    <property type="match status" value="1"/>
</dbReference>
<evidence type="ECO:0000256" key="11">
    <source>
        <dbReference type="ARBA" id="ARBA00022989"/>
    </source>
</evidence>
<gene>
    <name evidence="17" type="ORF">SAMN05216565_107167</name>
</gene>
<dbReference type="CDD" id="cd06225">
    <property type="entry name" value="HAMP"/>
    <property type="match status" value="1"/>
</dbReference>
<evidence type="ECO:0000256" key="2">
    <source>
        <dbReference type="ARBA" id="ARBA00004651"/>
    </source>
</evidence>
<evidence type="ECO:0000256" key="9">
    <source>
        <dbReference type="ARBA" id="ARBA00022777"/>
    </source>
</evidence>
<keyword evidence="4" id="KW-1003">Cell membrane</keyword>
<keyword evidence="12" id="KW-0902">Two-component regulatory system</keyword>
<keyword evidence="18" id="KW-1185">Reference proteome</keyword>
<keyword evidence="7 14" id="KW-0812">Transmembrane</keyword>
<feature type="transmembrane region" description="Helical" evidence="14">
    <location>
        <begin position="306"/>
        <end position="325"/>
    </location>
</feature>
<feature type="domain" description="Histidine kinase" evidence="15">
    <location>
        <begin position="377"/>
        <end position="598"/>
    </location>
</feature>
<dbReference type="InterPro" id="IPR003660">
    <property type="entry name" value="HAMP_dom"/>
</dbReference>
<dbReference type="GO" id="GO:0005886">
    <property type="term" value="C:plasma membrane"/>
    <property type="evidence" value="ECO:0007669"/>
    <property type="project" value="UniProtKB-SubCell"/>
</dbReference>
<dbReference type="GO" id="GO:0000155">
    <property type="term" value="F:phosphorelay sensor kinase activity"/>
    <property type="evidence" value="ECO:0007669"/>
    <property type="project" value="InterPro"/>
</dbReference>
<evidence type="ECO:0000256" key="12">
    <source>
        <dbReference type="ARBA" id="ARBA00023012"/>
    </source>
</evidence>
<dbReference type="Gene3D" id="6.10.340.10">
    <property type="match status" value="1"/>
</dbReference>
<dbReference type="InterPro" id="IPR010559">
    <property type="entry name" value="Sig_transdc_His_kin_internal"/>
</dbReference>
<dbReference type="InterPro" id="IPR036890">
    <property type="entry name" value="HATPase_C_sf"/>
</dbReference>
<dbReference type="PROSITE" id="PS50885">
    <property type="entry name" value="HAMP"/>
    <property type="match status" value="1"/>
</dbReference>
<sequence length="608" mass="69966">MFRKSIRNKLIILLLVATIIPFGSSIIITYYHTKESIKNQVVQENMNLLYQGKVNLQSYLTELNGLPLSLYNNPEFMTFMKSSQKETNYFNVGTVNNLLQTILYAEDNIDRVYISFLENNRFISISKRSTVVFSSDIKESYLEYYKKTYESPYNMYIEPMHYQSGDETMVKSKPKQVFSLHRAFINVPSNEILAYISLEVSPDEIIKLSENLYNKDREEFYILSPQGELIYSSNVKVSGNEENQEWISSLLTGQSESGSKEWKEDHFHGVMLYNKMEDSAGGWILVKRIPYSTLYESAFSVAKINILFGILGMVLVILATLFVTVKITSPIRILLQNIQQVEDGNMKVQFSSLGSKEDEIGILGDRFKGMIEKINLLINREYKLELENKTNQLKVLQSQINPHFLYNALQSIGTLALKNNVPQIYSLITHLSKIMRYGMNTDESLVPLIKEINYTKAYLLLQKERFGEHLDYVIEVDESVHHVQVPKMVIQPIIENYFKHGFDIRDGIGKIRLKCKEVDGFLEIRVRDNGIGISEERLFEIYKHFEDERRSTDGGESNIGLKNVYVRLKLYYDGGADLHLENREEGGLLVAMKLPINSGGGLNEGDHH</sequence>
<evidence type="ECO:0000256" key="7">
    <source>
        <dbReference type="ARBA" id="ARBA00022692"/>
    </source>
</evidence>
<dbReference type="Pfam" id="PF06580">
    <property type="entry name" value="His_kinase"/>
    <property type="match status" value="1"/>
</dbReference>
<dbReference type="PANTHER" id="PTHR34220:SF11">
    <property type="entry name" value="SENSOR PROTEIN KINASE HPTS"/>
    <property type="match status" value="1"/>
</dbReference>
<dbReference type="PANTHER" id="PTHR34220">
    <property type="entry name" value="SENSOR HISTIDINE KINASE YPDA"/>
    <property type="match status" value="1"/>
</dbReference>
<evidence type="ECO:0000256" key="6">
    <source>
        <dbReference type="ARBA" id="ARBA00022679"/>
    </source>
</evidence>
<feature type="domain" description="HAMP" evidence="16">
    <location>
        <begin position="325"/>
        <end position="379"/>
    </location>
</feature>
<dbReference type="Gene3D" id="3.30.565.10">
    <property type="entry name" value="Histidine kinase-like ATPase, C-terminal domain"/>
    <property type="match status" value="1"/>
</dbReference>
<evidence type="ECO:0000256" key="8">
    <source>
        <dbReference type="ARBA" id="ARBA00022741"/>
    </source>
</evidence>
<evidence type="ECO:0000256" key="3">
    <source>
        <dbReference type="ARBA" id="ARBA00012438"/>
    </source>
</evidence>
<evidence type="ECO:0000313" key="18">
    <source>
        <dbReference type="Proteomes" id="UP000199159"/>
    </source>
</evidence>
<dbReference type="GO" id="GO:0005524">
    <property type="term" value="F:ATP binding"/>
    <property type="evidence" value="ECO:0007669"/>
    <property type="project" value="UniProtKB-KW"/>
</dbReference>
<dbReference type="SUPFAM" id="SSF158472">
    <property type="entry name" value="HAMP domain-like"/>
    <property type="match status" value="1"/>
</dbReference>
<keyword evidence="13 14" id="KW-0472">Membrane</keyword>
<dbReference type="STRING" id="930152.SAMN05216565_107167"/>
<protein>
    <recommendedName>
        <fullName evidence="3">histidine kinase</fullName>
        <ecNumber evidence="3">2.7.13.3</ecNumber>
    </recommendedName>
</protein>
<dbReference type="EC" id="2.7.13.3" evidence="3"/>